<protein>
    <recommendedName>
        <fullName evidence="4">Hemolymph juvenile hormone binding protein</fullName>
    </recommendedName>
</protein>
<reference evidence="2" key="1">
    <citation type="submission" date="2022-07" db="EMBL/GenBank/DDBJ databases">
        <authorList>
            <person name="Trinca V."/>
            <person name="Uliana J.V.C."/>
            <person name="Torres T.T."/>
            <person name="Ward R.J."/>
            <person name="Monesi N."/>
        </authorList>
    </citation>
    <scope>NUCLEOTIDE SEQUENCE</scope>
    <source>
        <strain evidence="2">HSMRA1968</strain>
        <tissue evidence="2">Whole embryos</tissue>
    </source>
</reference>
<evidence type="ECO:0000256" key="1">
    <source>
        <dbReference type="SAM" id="SignalP"/>
    </source>
</evidence>
<feature type="chain" id="PRO_5040318021" description="Hemolymph juvenile hormone binding protein" evidence="1">
    <location>
        <begin position="21"/>
        <end position="245"/>
    </location>
</feature>
<keyword evidence="3" id="KW-1185">Reference proteome</keyword>
<dbReference type="Pfam" id="PF06585">
    <property type="entry name" value="JHBP"/>
    <property type="match status" value="1"/>
</dbReference>
<dbReference type="OrthoDB" id="6380971at2759"/>
<evidence type="ECO:0000313" key="3">
    <source>
        <dbReference type="Proteomes" id="UP001151699"/>
    </source>
</evidence>
<dbReference type="InterPro" id="IPR038606">
    <property type="entry name" value="To_sf"/>
</dbReference>
<evidence type="ECO:0008006" key="4">
    <source>
        <dbReference type="Google" id="ProtNLM"/>
    </source>
</evidence>
<dbReference type="PANTHER" id="PTHR20993">
    <property type="entry name" value="GH07914P"/>
    <property type="match status" value="1"/>
</dbReference>
<evidence type="ECO:0000313" key="2">
    <source>
        <dbReference type="EMBL" id="KAJ6635287.1"/>
    </source>
</evidence>
<sequence length="245" mass="27275">MKFLVVICILIFISIDTASSLPKPINKILREKIEKIRSQMPCGIGGGPSLAPFHEEFVDVSYEESSTFRIAGFLETVRVDNLNEFVVDNIDFSLLRLKLDFGFTLPNTVLTGRYNITAEYLNRIKLWGDGAFSIKLNDLQLAGSLSLRILNGHLDMTKLQTVLSLNSINSDISGILGSEQTSLFFNTMIENSLPQLLDDYSDDISELMIEYVTPIANEYLHKLTLSDIIGGGNGNDEPCVAKYLI</sequence>
<organism evidence="2 3">
    <name type="scientific">Pseudolycoriella hygida</name>
    <dbReference type="NCBI Taxonomy" id="35572"/>
    <lineage>
        <taxon>Eukaryota</taxon>
        <taxon>Metazoa</taxon>
        <taxon>Ecdysozoa</taxon>
        <taxon>Arthropoda</taxon>
        <taxon>Hexapoda</taxon>
        <taxon>Insecta</taxon>
        <taxon>Pterygota</taxon>
        <taxon>Neoptera</taxon>
        <taxon>Endopterygota</taxon>
        <taxon>Diptera</taxon>
        <taxon>Nematocera</taxon>
        <taxon>Sciaroidea</taxon>
        <taxon>Sciaridae</taxon>
        <taxon>Pseudolycoriella</taxon>
    </lineage>
</organism>
<dbReference type="InterPro" id="IPR010562">
    <property type="entry name" value="Haemolymph_juvenile_hormone-bd"/>
</dbReference>
<name>A0A9Q0MS44_9DIPT</name>
<dbReference type="AlphaFoldDB" id="A0A9Q0MS44"/>
<proteinExistence type="predicted"/>
<keyword evidence="1" id="KW-0732">Signal</keyword>
<gene>
    <name evidence="2" type="ORF">Bhyg_13872</name>
</gene>
<accession>A0A9Q0MS44</accession>
<feature type="signal peptide" evidence="1">
    <location>
        <begin position="1"/>
        <end position="20"/>
    </location>
</feature>
<dbReference type="EMBL" id="WJQU01000004">
    <property type="protein sequence ID" value="KAJ6635287.1"/>
    <property type="molecule type" value="Genomic_DNA"/>
</dbReference>
<dbReference type="SMART" id="SM00700">
    <property type="entry name" value="JHBP"/>
    <property type="match status" value="1"/>
</dbReference>
<comment type="caution">
    <text evidence="2">The sequence shown here is derived from an EMBL/GenBank/DDBJ whole genome shotgun (WGS) entry which is preliminary data.</text>
</comment>
<dbReference type="Proteomes" id="UP001151699">
    <property type="component" value="Chromosome C"/>
</dbReference>
<dbReference type="Gene3D" id="3.15.10.30">
    <property type="entry name" value="Haemolymph juvenile hormone binding protein"/>
    <property type="match status" value="1"/>
</dbReference>
<dbReference type="PANTHER" id="PTHR20993:SF0">
    <property type="entry name" value="GH07914P"/>
    <property type="match status" value="1"/>
</dbReference>